<proteinExistence type="predicted"/>
<organism evidence="2 3">
    <name type="scientific">Capnocytophaga cynodegmi</name>
    <dbReference type="NCBI Taxonomy" id="28189"/>
    <lineage>
        <taxon>Bacteria</taxon>
        <taxon>Pseudomonadati</taxon>
        <taxon>Bacteroidota</taxon>
        <taxon>Flavobacteriia</taxon>
        <taxon>Flavobacteriales</taxon>
        <taxon>Flavobacteriaceae</taxon>
        <taxon>Capnocytophaga</taxon>
    </lineage>
</organism>
<evidence type="ECO:0000313" key="3">
    <source>
        <dbReference type="Proteomes" id="UP000038055"/>
    </source>
</evidence>
<dbReference type="AlphaFoldDB" id="A0A0B7H8R2"/>
<feature type="transmembrane region" description="Helical" evidence="1">
    <location>
        <begin position="32"/>
        <end position="51"/>
    </location>
</feature>
<keyword evidence="1" id="KW-0812">Transmembrane</keyword>
<keyword evidence="1" id="KW-1133">Transmembrane helix</keyword>
<feature type="transmembrane region" description="Helical" evidence="1">
    <location>
        <begin position="7"/>
        <end position="26"/>
    </location>
</feature>
<name>A0A0B7H8R2_9FLAO</name>
<evidence type="ECO:0000313" key="2">
    <source>
        <dbReference type="EMBL" id="CEN34939.1"/>
    </source>
</evidence>
<sequence>MNTTFKISVLSVLLIMNIAVLVINIFQDRHHLIFSNLLTLLLYVFVMMIYAKRKSKTEK</sequence>
<gene>
    <name evidence="2" type="ORF">CCYN2B_240027</name>
</gene>
<keyword evidence="3" id="KW-1185">Reference proteome</keyword>
<evidence type="ECO:0000256" key="1">
    <source>
        <dbReference type="SAM" id="Phobius"/>
    </source>
</evidence>
<dbReference type="EMBL" id="CDOD01000017">
    <property type="protein sequence ID" value="CEN34939.1"/>
    <property type="molecule type" value="Genomic_DNA"/>
</dbReference>
<keyword evidence="1" id="KW-0472">Membrane</keyword>
<protein>
    <submittedName>
        <fullName evidence="2">Uncharacterized protein</fullName>
    </submittedName>
</protein>
<dbReference type="Proteomes" id="UP000038055">
    <property type="component" value="Unassembled WGS sequence"/>
</dbReference>
<reference evidence="3" key="1">
    <citation type="submission" date="2015-01" db="EMBL/GenBank/DDBJ databases">
        <authorList>
            <person name="MANFREDI Pablo"/>
        </authorList>
    </citation>
    <scope>NUCLEOTIDE SEQUENCE [LARGE SCALE GENOMIC DNA]</scope>
    <source>
        <strain evidence="3">Ccyn2B</strain>
    </source>
</reference>
<dbReference type="STRING" id="28189.CCYN74_430040"/>
<accession>A0A0B7H8R2</accession>